<reference evidence="3" key="1">
    <citation type="submission" date="2022-08" db="EMBL/GenBank/DDBJ databases">
        <authorList>
            <person name="Somphong A."/>
            <person name="Phongsopitanun W."/>
        </authorList>
    </citation>
    <scope>NUCLEOTIDE SEQUENCE</scope>
    <source>
        <strain evidence="3">LP05-1</strain>
    </source>
</reference>
<evidence type="ECO:0000256" key="1">
    <source>
        <dbReference type="SAM" id="MobiDB-lite"/>
    </source>
</evidence>
<organism evidence="3 4">
    <name type="scientific">Streptomyces pyxinae</name>
    <dbReference type="NCBI Taxonomy" id="2970734"/>
    <lineage>
        <taxon>Bacteria</taxon>
        <taxon>Bacillati</taxon>
        <taxon>Actinomycetota</taxon>
        <taxon>Actinomycetes</taxon>
        <taxon>Kitasatosporales</taxon>
        <taxon>Streptomycetaceae</taxon>
        <taxon>Streptomyces</taxon>
    </lineage>
</organism>
<gene>
    <name evidence="3" type="ORF">NX801_15960</name>
</gene>
<dbReference type="EMBL" id="JANUGQ010000012">
    <property type="protein sequence ID" value="MCS0637128.1"/>
    <property type="molecule type" value="Genomic_DNA"/>
</dbReference>
<comment type="caution">
    <text evidence="3">The sequence shown here is derived from an EMBL/GenBank/DDBJ whole genome shotgun (WGS) entry which is preliminary data.</text>
</comment>
<keyword evidence="4" id="KW-1185">Reference proteome</keyword>
<evidence type="ECO:0000313" key="4">
    <source>
        <dbReference type="Proteomes" id="UP001431313"/>
    </source>
</evidence>
<protein>
    <submittedName>
        <fullName evidence="3">Uncharacterized protein</fullName>
    </submittedName>
</protein>
<dbReference type="Proteomes" id="UP001431313">
    <property type="component" value="Unassembled WGS sequence"/>
</dbReference>
<feature type="chain" id="PRO_5045956675" evidence="2">
    <location>
        <begin position="23"/>
        <end position="81"/>
    </location>
</feature>
<proteinExistence type="predicted"/>
<evidence type="ECO:0000256" key="2">
    <source>
        <dbReference type="SAM" id="SignalP"/>
    </source>
</evidence>
<feature type="region of interest" description="Disordered" evidence="1">
    <location>
        <begin position="53"/>
        <end position="81"/>
    </location>
</feature>
<keyword evidence="2" id="KW-0732">Signal</keyword>
<feature type="signal peptide" evidence="2">
    <location>
        <begin position="1"/>
        <end position="22"/>
    </location>
</feature>
<sequence length="81" mass="7953">MAALLAVAALLLAAGCAPCAPAMDPIGRLGREAAHRIDALDGLDALGAARGPALRAPLAGPGGRVDSGDEGGDMARNWHSA</sequence>
<dbReference type="RefSeq" id="WP_258788382.1">
    <property type="nucleotide sequence ID" value="NZ_JANUGQ010000012.1"/>
</dbReference>
<evidence type="ECO:0000313" key="3">
    <source>
        <dbReference type="EMBL" id="MCS0637128.1"/>
    </source>
</evidence>
<accession>A0ABT2CI87</accession>
<name>A0ABT2CI87_9ACTN</name>